<protein>
    <submittedName>
        <fullName evidence="3">Uncharacterized protein</fullName>
    </submittedName>
</protein>
<gene>
    <name evidence="3" type="ORF">DWX94_08805</name>
</gene>
<evidence type="ECO:0000313" key="4">
    <source>
        <dbReference type="Proteomes" id="UP000283295"/>
    </source>
</evidence>
<comment type="caution">
    <text evidence="3">The sequence shown here is derived from an EMBL/GenBank/DDBJ whole genome shotgun (WGS) entry which is preliminary data.</text>
</comment>
<dbReference type="GO" id="GO:0004519">
    <property type="term" value="F:endonuclease activity"/>
    <property type="evidence" value="ECO:0007669"/>
    <property type="project" value="InterPro"/>
</dbReference>
<evidence type="ECO:0000313" key="3">
    <source>
        <dbReference type="EMBL" id="RGS41434.1"/>
    </source>
</evidence>
<dbReference type="CDD" id="cd00009">
    <property type="entry name" value="AAA"/>
    <property type="match status" value="1"/>
</dbReference>
<accession>A0A3R6CU26</accession>
<dbReference type="Gene3D" id="3.40.50.300">
    <property type="entry name" value="P-loop containing nucleotide triphosphate hydrolases"/>
    <property type="match status" value="1"/>
</dbReference>
<dbReference type="GO" id="GO:0009307">
    <property type="term" value="P:DNA restriction-modification system"/>
    <property type="evidence" value="ECO:0007669"/>
    <property type="project" value="InterPro"/>
</dbReference>
<evidence type="ECO:0000259" key="1">
    <source>
        <dbReference type="Pfam" id="PF04471"/>
    </source>
</evidence>
<dbReference type="Pfam" id="PF04471">
    <property type="entry name" value="Mrr_cat"/>
    <property type="match status" value="1"/>
</dbReference>
<dbReference type="OrthoDB" id="9806903at2"/>
<dbReference type="EMBL" id="QRVK01000020">
    <property type="protein sequence ID" value="RGS41434.1"/>
    <property type="molecule type" value="Genomic_DNA"/>
</dbReference>
<dbReference type="InterPro" id="IPR027417">
    <property type="entry name" value="P-loop_NTPase"/>
</dbReference>
<dbReference type="InterPro" id="IPR007560">
    <property type="entry name" value="Restrct_endonuc_IV_Mrr"/>
</dbReference>
<dbReference type="Pfam" id="PF20720">
    <property type="entry name" value="nSTAND3"/>
    <property type="match status" value="1"/>
</dbReference>
<dbReference type="InterPro" id="IPR011856">
    <property type="entry name" value="tRNA_endonuc-like_dom_sf"/>
</dbReference>
<feature type="domain" description="Restriction endonuclease type IV Mrr" evidence="1">
    <location>
        <begin position="10"/>
        <end position="60"/>
    </location>
</feature>
<name>A0A3R6CU26_9FIRM</name>
<dbReference type="InterPro" id="IPR049050">
    <property type="entry name" value="nSTAND3"/>
</dbReference>
<dbReference type="GO" id="GO:0003677">
    <property type="term" value="F:DNA binding"/>
    <property type="evidence" value="ECO:0007669"/>
    <property type="project" value="InterPro"/>
</dbReference>
<feature type="domain" description="Novel STAND NTPase 3" evidence="2">
    <location>
        <begin position="173"/>
        <end position="332"/>
    </location>
</feature>
<proteinExistence type="predicted"/>
<dbReference type="Gene3D" id="3.40.1350.10">
    <property type="match status" value="1"/>
</dbReference>
<organism evidence="3 4">
    <name type="scientific">Coprococcus eutactus</name>
    <dbReference type="NCBI Taxonomy" id="33043"/>
    <lineage>
        <taxon>Bacteria</taxon>
        <taxon>Bacillati</taxon>
        <taxon>Bacillota</taxon>
        <taxon>Clostridia</taxon>
        <taxon>Lachnospirales</taxon>
        <taxon>Lachnospiraceae</taxon>
        <taxon>Coprococcus</taxon>
    </lineage>
</organism>
<evidence type="ECO:0000259" key="2">
    <source>
        <dbReference type="Pfam" id="PF20720"/>
    </source>
</evidence>
<sequence length="344" mass="40196">MYNYSNLCDYEFEILCKDIMQKKLGKPLQIFARGRDGGIDITDDTVKKNVVIQVKHYIKSKYADLLSSLKKEVAKVVELAPDEYYVCCAVELTAANKTEIYEMFSEYMEDSGNILSLNDIDEFLQYPENEDIVRKHYKLWLESTGVLGEIYNRDIFIDCETLLYDIENEQKEFVETTAYRQCIDILEQDRLLMILGMPGTGKTLTTKMLALYYAASGYRIVYTTNGDLQSIKKALSTDKDSKEIILLDDCLGQYYFRMKDTQENELMSLVKYILMHKNKKLIMNSRVTIFQQAKETYIDLHSFIKSEKIKLQFIDMSVMTVEDKGRIFKNHCISEISHRTIMRR</sequence>
<dbReference type="SUPFAM" id="SSF52540">
    <property type="entry name" value="P-loop containing nucleoside triphosphate hydrolases"/>
    <property type="match status" value="1"/>
</dbReference>
<dbReference type="AlphaFoldDB" id="A0A3R6CU26"/>
<dbReference type="Proteomes" id="UP000283295">
    <property type="component" value="Unassembled WGS sequence"/>
</dbReference>
<reference evidence="3 4" key="1">
    <citation type="submission" date="2018-08" db="EMBL/GenBank/DDBJ databases">
        <title>A genome reference for cultivated species of the human gut microbiota.</title>
        <authorList>
            <person name="Zou Y."/>
            <person name="Xue W."/>
            <person name="Luo G."/>
        </authorList>
    </citation>
    <scope>NUCLEOTIDE SEQUENCE [LARGE SCALE GENOMIC DNA]</scope>
    <source>
        <strain evidence="3 4">AF22-21</strain>
    </source>
</reference>